<evidence type="ECO:0000313" key="2">
    <source>
        <dbReference type="EMBL" id="KAJ1096385.1"/>
    </source>
</evidence>
<accession>A0AAV7M0Q4</accession>
<sequence length="176" mass="18178">MLRMDAMDQAIASFKAQPSSSVGDPCDQADRPQRAGVPPRKAFPPAPKRVCGQRKGKGAGEGRAEATLEQVLDLVDQPLLQSVVCASPVVSVGQPSSDCMSKVAAQTTTQGIVVGPVGTVAVKDTSVSNCGETSQRNLVRDLVSVLPWLSEVGMLPTALVGGPLAGTSEGDIMEHA</sequence>
<comment type="caution">
    <text evidence="2">The sequence shown here is derived from an EMBL/GenBank/DDBJ whole genome shotgun (WGS) entry which is preliminary data.</text>
</comment>
<feature type="region of interest" description="Disordered" evidence="1">
    <location>
        <begin position="1"/>
        <end position="62"/>
    </location>
</feature>
<gene>
    <name evidence="2" type="ORF">NDU88_001527</name>
</gene>
<dbReference type="Proteomes" id="UP001066276">
    <property type="component" value="Chromosome 10"/>
</dbReference>
<dbReference type="EMBL" id="JANPWB010000014">
    <property type="protein sequence ID" value="KAJ1096385.1"/>
    <property type="molecule type" value="Genomic_DNA"/>
</dbReference>
<proteinExistence type="predicted"/>
<evidence type="ECO:0000256" key="1">
    <source>
        <dbReference type="SAM" id="MobiDB-lite"/>
    </source>
</evidence>
<protein>
    <submittedName>
        <fullName evidence="2">Uncharacterized protein</fullName>
    </submittedName>
</protein>
<organism evidence="2 3">
    <name type="scientific">Pleurodeles waltl</name>
    <name type="common">Iberian ribbed newt</name>
    <dbReference type="NCBI Taxonomy" id="8319"/>
    <lineage>
        <taxon>Eukaryota</taxon>
        <taxon>Metazoa</taxon>
        <taxon>Chordata</taxon>
        <taxon>Craniata</taxon>
        <taxon>Vertebrata</taxon>
        <taxon>Euteleostomi</taxon>
        <taxon>Amphibia</taxon>
        <taxon>Batrachia</taxon>
        <taxon>Caudata</taxon>
        <taxon>Salamandroidea</taxon>
        <taxon>Salamandridae</taxon>
        <taxon>Pleurodelinae</taxon>
        <taxon>Pleurodeles</taxon>
    </lineage>
</organism>
<name>A0AAV7M0Q4_PLEWA</name>
<dbReference type="AlphaFoldDB" id="A0AAV7M0Q4"/>
<reference evidence="2" key="1">
    <citation type="journal article" date="2022" name="bioRxiv">
        <title>Sequencing and chromosome-scale assembly of the giantPleurodeles waltlgenome.</title>
        <authorList>
            <person name="Brown T."/>
            <person name="Elewa A."/>
            <person name="Iarovenko S."/>
            <person name="Subramanian E."/>
            <person name="Araus A.J."/>
            <person name="Petzold A."/>
            <person name="Susuki M."/>
            <person name="Suzuki K.-i.T."/>
            <person name="Hayashi T."/>
            <person name="Toyoda A."/>
            <person name="Oliveira C."/>
            <person name="Osipova E."/>
            <person name="Leigh N.D."/>
            <person name="Simon A."/>
            <person name="Yun M.H."/>
        </authorList>
    </citation>
    <scope>NUCLEOTIDE SEQUENCE</scope>
    <source>
        <strain evidence="2">20211129_DDA</strain>
        <tissue evidence="2">Liver</tissue>
    </source>
</reference>
<keyword evidence="3" id="KW-1185">Reference proteome</keyword>
<evidence type="ECO:0000313" key="3">
    <source>
        <dbReference type="Proteomes" id="UP001066276"/>
    </source>
</evidence>